<dbReference type="Gene3D" id="3.20.20.140">
    <property type="entry name" value="Metal-dependent hydrolases"/>
    <property type="match status" value="2"/>
</dbReference>
<dbReference type="InterPro" id="IPR032466">
    <property type="entry name" value="Metal_Hydrolase"/>
</dbReference>
<feature type="chain" id="PRO_5002317327" evidence="2">
    <location>
        <begin position="27"/>
        <end position="895"/>
    </location>
</feature>
<evidence type="ECO:0000313" key="4">
    <source>
        <dbReference type="EMBL" id="KIY67956.1"/>
    </source>
</evidence>
<keyword evidence="4" id="KW-0378">Hydrolase</keyword>
<dbReference type="InterPro" id="IPR006680">
    <property type="entry name" value="Amidohydro-rel"/>
</dbReference>
<name>A0A0D7BED3_9AGAR</name>
<dbReference type="InterPro" id="IPR051781">
    <property type="entry name" value="Metallo-dep_Hydrolase"/>
</dbReference>
<gene>
    <name evidence="4" type="ORF">CYLTODRAFT_490202</name>
</gene>
<dbReference type="GO" id="GO:0016810">
    <property type="term" value="F:hydrolase activity, acting on carbon-nitrogen (but not peptide) bonds"/>
    <property type="evidence" value="ECO:0007669"/>
    <property type="project" value="InterPro"/>
</dbReference>
<dbReference type="AlphaFoldDB" id="A0A0D7BED3"/>
<keyword evidence="2" id="KW-0732">Signal</keyword>
<feature type="signal peptide" evidence="2">
    <location>
        <begin position="1"/>
        <end position="26"/>
    </location>
</feature>
<proteinExistence type="predicted"/>
<feature type="region of interest" description="Disordered" evidence="1">
    <location>
        <begin position="41"/>
        <end position="66"/>
    </location>
</feature>
<protein>
    <submittedName>
        <fullName evidence="4">Composite domain of metallo-dependent hydrolase</fullName>
    </submittedName>
</protein>
<keyword evidence="5" id="KW-1185">Reference proteome</keyword>
<dbReference type="InterPro" id="IPR011059">
    <property type="entry name" value="Metal-dep_hydrolase_composite"/>
</dbReference>
<dbReference type="SUPFAM" id="SSF51338">
    <property type="entry name" value="Composite domain of metallo-dependent hydrolases"/>
    <property type="match status" value="1"/>
</dbReference>
<dbReference type="Pfam" id="PF01979">
    <property type="entry name" value="Amidohydro_1"/>
    <property type="match status" value="1"/>
</dbReference>
<feature type="compositionally biased region" description="Low complexity" evidence="1">
    <location>
        <begin position="41"/>
        <end position="60"/>
    </location>
</feature>
<reference evidence="4 5" key="1">
    <citation type="journal article" date="2015" name="Fungal Genet. Biol.">
        <title>Evolution of novel wood decay mechanisms in Agaricales revealed by the genome sequences of Fistulina hepatica and Cylindrobasidium torrendii.</title>
        <authorList>
            <person name="Floudas D."/>
            <person name="Held B.W."/>
            <person name="Riley R."/>
            <person name="Nagy L.G."/>
            <person name="Koehler G."/>
            <person name="Ransdell A.S."/>
            <person name="Younus H."/>
            <person name="Chow J."/>
            <person name="Chiniquy J."/>
            <person name="Lipzen A."/>
            <person name="Tritt A."/>
            <person name="Sun H."/>
            <person name="Haridas S."/>
            <person name="LaButti K."/>
            <person name="Ohm R.A."/>
            <person name="Kues U."/>
            <person name="Blanchette R.A."/>
            <person name="Grigoriev I.V."/>
            <person name="Minto R.E."/>
            <person name="Hibbett D.S."/>
        </authorList>
    </citation>
    <scope>NUCLEOTIDE SEQUENCE [LARGE SCALE GENOMIC DNA]</scope>
    <source>
        <strain evidence="4 5">FP15055 ss-10</strain>
    </source>
</reference>
<evidence type="ECO:0000256" key="2">
    <source>
        <dbReference type="SAM" id="SignalP"/>
    </source>
</evidence>
<dbReference type="PANTHER" id="PTHR43135:SF3">
    <property type="entry name" value="ALPHA-D-RIBOSE 1-METHYLPHOSPHONATE 5-TRIPHOSPHATE DIPHOSPHATASE"/>
    <property type="match status" value="1"/>
</dbReference>
<dbReference type="OrthoDB" id="10258955at2759"/>
<sequence>MPPLLPVIFKLLLLPLFLWLWFDTSALNVSLYRWPALDFGRASSSGSRPAFSSSSSSPAAETVDPFNHRDRSDRFVKGTRPTLIKNATIFTGTADRLIVQGDIFVDKGIIQDFGDSLELNLLPPETSFVNARGAWLTPGLIDLSSQLGISAIPRIQVGADANSHKGPVVPWLRVIDAVSPQDEGFRLALASGVTTVKVNPGDQNVIGGQPAMIKTRRTHEGTPTSMQVDPQSEPWGLHHGCGDDLATYGMTKMDAVWALRSAYHDAQEQGAKLEELCEDAAMEHCPDVSLIGNDMRTHVMRGKAKISVHCDQVVDLDAWAQVSREFELPVTILHGAREVWLSTGLLNQTWHGPPVVALSVEHNSGKEEYRDSQFAARILSDANITIAIESGYPNLTPRTLAQGARQAYYYGLSENETLAAVTSVPAIAAGIAHRTGYIREGFDADLVLWDSHPLALGAKPRMVWVDGALQLNVSRQENSRTHHTKNLRAPSTPNWDYERASAIAHAGQQPLKPRFSTNDEVVFRNVSRVWIRDDDGELRRVFEAKDPRSNGIAVFSQGRLLCADMFCLNAGVGDTEVDLRGGVIMPGLLAYGQNIGMSRISNPLSTNLELELLLPVSDDNGGMPRAMDGLSLQTRKALEAYRSGITSAVLHLLPRRFHGLEVFGLSVAFRPGALHAMERGAIIQDITALHIKLSTIGITSQLAVLRRLLYGEIERDTDEGQWFKHASEGIIPLVVDVDSADIMALLLILKANVEDRIGSSMRLVFVGASEAHLLATEIGRANVGVILEEPHPLPLNWDSRRTLPPGKDDIIGVLQKHGVRVGSGSGSRFVLAEMVAEGIMDETQAFTVAGANLEALLGIRERNLDVVAYFGGGAFNLSGKAIAVASVQRAVVDIL</sequence>
<evidence type="ECO:0000259" key="3">
    <source>
        <dbReference type="Pfam" id="PF01979"/>
    </source>
</evidence>
<evidence type="ECO:0000256" key="1">
    <source>
        <dbReference type="SAM" id="MobiDB-lite"/>
    </source>
</evidence>
<feature type="domain" description="Amidohydrolase-related" evidence="3">
    <location>
        <begin position="381"/>
        <end position="467"/>
    </location>
</feature>
<dbReference type="SUPFAM" id="SSF51556">
    <property type="entry name" value="Metallo-dependent hydrolases"/>
    <property type="match status" value="1"/>
</dbReference>
<dbReference type="PANTHER" id="PTHR43135">
    <property type="entry name" value="ALPHA-D-RIBOSE 1-METHYLPHOSPHONATE 5-TRIPHOSPHATE DIPHOSPHATASE"/>
    <property type="match status" value="1"/>
</dbReference>
<dbReference type="Proteomes" id="UP000054007">
    <property type="component" value="Unassembled WGS sequence"/>
</dbReference>
<dbReference type="EMBL" id="KN880513">
    <property type="protein sequence ID" value="KIY67956.1"/>
    <property type="molecule type" value="Genomic_DNA"/>
</dbReference>
<organism evidence="4 5">
    <name type="scientific">Cylindrobasidium torrendii FP15055 ss-10</name>
    <dbReference type="NCBI Taxonomy" id="1314674"/>
    <lineage>
        <taxon>Eukaryota</taxon>
        <taxon>Fungi</taxon>
        <taxon>Dikarya</taxon>
        <taxon>Basidiomycota</taxon>
        <taxon>Agaricomycotina</taxon>
        <taxon>Agaricomycetes</taxon>
        <taxon>Agaricomycetidae</taxon>
        <taxon>Agaricales</taxon>
        <taxon>Marasmiineae</taxon>
        <taxon>Physalacriaceae</taxon>
        <taxon>Cylindrobasidium</taxon>
    </lineage>
</organism>
<accession>A0A0D7BED3</accession>
<evidence type="ECO:0000313" key="5">
    <source>
        <dbReference type="Proteomes" id="UP000054007"/>
    </source>
</evidence>